<name>A0A9N9G5N5_9GLOM</name>
<dbReference type="PROSITE" id="PS50039">
    <property type="entry name" value="FORK_HEAD_3"/>
    <property type="match status" value="1"/>
</dbReference>
<dbReference type="GO" id="GO:0005634">
    <property type="term" value="C:nucleus"/>
    <property type="evidence" value="ECO:0007669"/>
    <property type="project" value="UniProtKB-SubCell"/>
</dbReference>
<feature type="domain" description="Fork-head" evidence="4">
    <location>
        <begin position="134"/>
        <end position="214"/>
    </location>
</feature>
<comment type="subcellular location">
    <subcellularLocation>
        <location evidence="2">Nucleus</location>
    </subcellularLocation>
</comment>
<keyword evidence="2" id="KW-0539">Nucleus</keyword>
<sequence length="363" mass="40911">MNAMNGKLNQIALHSPPKSIKCTSNSINSEVSNAEKSNMNVPKTSRGIVMSAVVIPEDPQESMPLIRRTSYFVPGQTQLKTIDDEGIKMMKSGNKILLPKLEGTRGFVVQGPSQVLMQTTNKMIGMEEEMLAPKPEYSYASMICQAIFASSEKKSTLSEIYEWICTTYPFFKRNQQAFVRASRGEGATGKGGYWTVDPIFERYFVNGHFKPPGNETKNAYKRARSDENEITPNTTTSTHHKNGSATQKVREKLPRARNNIEATVQIAQPRRGETAPSKKKVKVERIMENLNKVTEKINNDNRAKGSEELKDQEDNKETVIRKLVEGCESVYHRYYNGNEPNWQGDAAFFASFSPFLSCNGYFF</sequence>
<evidence type="ECO:0000313" key="5">
    <source>
        <dbReference type="EMBL" id="CAG8586639.1"/>
    </source>
</evidence>
<dbReference type="Gene3D" id="1.10.10.10">
    <property type="entry name" value="Winged helix-like DNA-binding domain superfamily/Winged helix DNA-binding domain"/>
    <property type="match status" value="1"/>
</dbReference>
<evidence type="ECO:0000313" key="6">
    <source>
        <dbReference type="Proteomes" id="UP000789570"/>
    </source>
</evidence>
<reference evidence="5" key="1">
    <citation type="submission" date="2021-06" db="EMBL/GenBank/DDBJ databases">
        <authorList>
            <person name="Kallberg Y."/>
            <person name="Tangrot J."/>
            <person name="Rosling A."/>
        </authorList>
    </citation>
    <scope>NUCLEOTIDE SEQUENCE</scope>
    <source>
        <strain evidence="5">UK204</strain>
    </source>
</reference>
<dbReference type="GO" id="GO:0000978">
    <property type="term" value="F:RNA polymerase II cis-regulatory region sequence-specific DNA binding"/>
    <property type="evidence" value="ECO:0007669"/>
    <property type="project" value="TreeGrafter"/>
</dbReference>
<dbReference type="PANTHER" id="PTHR11829">
    <property type="entry name" value="FORKHEAD BOX PROTEIN"/>
    <property type="match status" value="1"/>
</dbReference>
<evidence type="ECO:0000256" key="2">
    <source>
        <dbReference type="PROSITE-ProRule" id="PRU00089"/>
    </source>
</evidence>
<dbReference type="PRINTS" id="PR00053">
    <property type="entry name" value="FORKHEAD"/>
</dbReference>
<dbReference type="GO" id="GO:0000981">
    <property type="term" value="F:DNA-binding transcription factor activity, RNA polymerase II-specific"/>
    <property type="evidence" value="ECO:0007669"/>
    <property type="project" value="TreeGrafter"/>
</dbReference>
<dbReference type="InterPro" id="IPR001766">
    <property type="entry name" value="Fork_head_dom"/>
</dbReference>
<comment type="caution">
    <text evidence="5">The sequence shown here is derived from an EMBL/GenBank/DDBJ whole genome shotgun (WGS) entry which is preliminary data.</text>
</comment>
<protein>
    <submittedName>
        <fullName evidence="5">1897_t:CDS:1</fullName>
    </submittedName>
</protein>
<dbReference type="SMART" id="SM00339">
    <property type="entry name" value="FH"/>
    <property type="match status" value="1"/>
</dbReference>
<dbReference type="Proteomes" id="UP000789570">
    <property type="component" value="Unassembled WGS sequence"/>
</dbReference>
<evidence type="ECO:0000256" key="1">
    <source>
        <dbReference type="ARBA" id="ARBA00023125"/>
    </source>
</evidence>
<dbReference type="EMBL" id="CAJVPQ010002181">
    <property type="protein sequence ID" value="CAG8586639.1"/>
    <property type="molecule type" value="Genomic_DNA"/>
</dbReference>
<gene>
    <name evidence="5" type="ORF">FCALED_LOCUS7872</name>
</gene>
<dbReference type="SUPFAM" id="SSF46785">
    <property type="entry name" value="Winged helix' DNA-binding domain"/>
    <property type="match status" value="1"/>
</dbReference>
<feature type="region of interest" description="Disordered" evidence="3">
    <location>
        <begin position="214"/>
        <end position="255"/>
    </location>
</feature>
<feature type="region of interest" description="Disordered" evidence="3">
    <location>
        <begin position="1"/>
        <end position="20"/>
    </location>
</feature>
<dbReference type="OrthoDB" id="5954824at2759"/>
<dbReference type="GO" id="GO:0030154">
    <property type="term" value="P:cell differentiation"/>
    <property type="evidence" value="ECO:0007669"/>
    <property type="project" value="TreeGrafter"/>
</dbReference>
<organism evidence="5 6">
    <name type="scientific">Funneliformis caledonium</name>
    <dbReference type="NCBI Taxonomy" id="1117310"/>
    <lineage>
        <taxon>Eukaryota</taxon>
        <taxon>Fungi</taxon>
        <taxon>Fungi incertae sedis</taxon>
        <taxon>Mucoromycota</taxon>
        <taxon>Glomeromycotina</taxon>
        <taxon>Glomeromycetes</taxon>
        <taxon>Glomerales</taxon>
        <taxon>Glomeraceae</taxon>
        <taxon>Funneliformis</taxon>
    </lineage>
</organism>
<feature type="compositionally biased region" description="Polar residues" evidence="3">
    <location>
        <begin position="230"/>
        <end position="247"/>
    </location>
</feature>
<dbReference type="Pfam" id="PF00250">
    <property type="entry name" value="Forkhead"/>
    <property type="match status" value="1"/>
</dbReference>
<dbReference type="InterPro" id="IPR050211">
    <property type="entry name" value="FOX_domain-containing"/>
</dbReference>
<dbReference type="InterPro" id="IPR036390">
    <property type="entry name" value="WH_DNA-bd_sf"/>
</dbReference>
<dbReference type="AlphaFoldDB" id="A0A9N9G5N5"/>
<dbReference type="InterPro" id="IPR036388">
    <property type="entry name" value="WH-like_DNA-bd_sf"/>
</dbReference>
<dbReference type="GO" id="GO:0009653">
    <property type="term" value="P:anatomical structure morphogenesis"/>
    <property type="evidence" value="ECO:0007669"/>
    <property type="project" value="TreeGrafter"/>
</dbReference>
<feature type="DNA-binding region" description="Fork-head" evidence="2">
    <location>
        <begin position="134"/>
        <end position="214"/>
    </location>
</feature>
<accession>A0A9N9G5N5</accession>
<keyword evidence="1 2" id="KW-0238">DNA-binding</keyword>
<evidence type="ECO:0000256" key="3">
    <source>
        <dbReference type="SAM" id="MobiDB-lite"/>
    </source>
</evidence>
<dbReference type="PANTHER" id="PTHR11829:SF343">
    <property type="entry name" value="FORK-HEAD DOMAIN-CONTAINING PROTEIN"/>
    <property type="match status" value="1"/>
</dbReference>
<keyword evidence="6" id="KW-1185">Reference proteome</keyword>
<proteinExistence type="predicted"/>
<evidence type="ECO:0000259" key="4">
    <source>
        <dbReference type="PROSITE" id="PS50039"/>
    </source>
</evidence>